<gene>
    <name evidence="2" type="ORF">H6G05_09240</name>
</gene>
<protein>
    <submittedName>
        <fullName evidence="2">Actin-binding WH2 domain-containing protein</fullName>
    </submittedName>
</protein>
<keyword evidence="1" id="KW-0472">Membrane</keyword>
<comment type="caution">
    <text evidence="2">The sequence shown here is derived from an EMBL/GenBank/DDBJ whole genome shotgun (WGS) entry which is preliminary data.</text>
</comment>
<organism evidence="2 3">
    <name type="scientific">Phormidium tenue FACHB-1050</name>
    <dbReference type="NCBI Taxonomy" id="2692857"/>
    <lineage>
        <taxon>Bacteria</taxon>
        <taxon>Bacillati</taxon>
        <taxon>Cyanobacteriota</taxon>
        <taxon>Cyanophyceae</taxon>
        <taxon>Oscillatoriophycideae</taxon>
        <taxon>Oscillatoriales</taxon>
        <taxon>Oscillatoriaceae</taxon>
        <taxon>Phormidium</taxon>
    </lineage>
</organism>
<keyword evidence="1" id="KW-0812">Transmembrane</keyword>
<accession>A0ABR8C8A6</accession>
<feature type="transmembrane region" description="Helical" evidence="1">
    <location>
        <begin position="31"/>
        <end position="55"/>
    </location>
</feature>
<feature type="transmembrane region" description="Helical" evidence="1">
    <location>
        <begin position="67"/>
        <end position="87"/>
    </location>
</feature>
<keyword evidence="3" id="KW-1185">Reference proteome</keyword>
<keyword evidence="1" id="KW-1133">Transmembrane helix</keyword>
<feature type="transmembrane region" description="Helical" evidence="1">
    <location>
        <begin position="129"/>
        <end position="151"/>
    </location>
</feature>
<feature type="transmembrane region" description="Helical" evidence="1">
    <location>
        <begin position="184"/>
        <end position="203"/>
    </location>
</feature>
<feature type="transmembrane region" description="Helical" evidence="1">
    <location>
        <begin position="99"/>
        <end position="123"/>
    </location>
</feature>
<reference evidence="2 3" key="1">
    <citation type="journal article" date="2020" name="ISME J.">
        <title>Comparative genomics reveals insights into cyanobacterial evolution and habitat adaptation.</title>
        <authorList>
            <person name="Chen M.Y."/>
            <person name="Teng W.K."/>
            <person name="Zhao L."/>
            <person name="Hu C.X."/>
            <person name="Zhou Y.K."/>
            <person name="Han B.P."/>
            <person name="Song L.R."/>
            <person name="Shu W.S."/>
        </authorList>
    </citation>
    <scope>NUCLEOTIDE SEQUENCE [LARGE SCALE GENOMIC DNA]</scope>
    <source>
        <strain evidence="2 3">FACHB-1050</strain>
    </source>
</reference>
<dbReference type="RefSeq" id="WP_190577899.1">
    <property type="nucleotide sequence ID" value="NZ_CAWPQU010000003.1"/>
</dbReference>
<evidence type="ECO:0000313" key="3">
    <source>
        <dbReference type="Proteomes" id="UP000618445"/>
    </source>
</evidence>
<evidence type="ECO:0000256" key="1">
    <source>
        <dbReference type="SAM" id="Phobius"/>
    </source>
</evidence>
<sequence length="238" mass="27080">MPFFSVLIELLSDRDQFIQEIYDGIKINTKIFGLLVCSSIFLAIYGGLIGAVSSWMQILSSAAKLPFLFLITLAICLPALYFFNVYFGAKTRLSQYAAILLCAVTITSTLLFGFAPVTLFFLITTDNYSFFLLLNVAIFTLTGIIGVYFLYQVLLPKVETIISDKELVIEDTAIDKNRKVRISILKFWLGLYAFVGSQMAWTLRPFFGSFGSKFDLFRPREGNFYLAVWNSIRHLFFQ</sequence>
<dbReference type="EMBL" id="JACJQY010000011">
    <property type="protein sequence ID" value="MBD2317028.1"/>
    <property type="molecule type" value="Genomic_DNA"/>
</dbReference>
<dbReference type="Proteomes" id="UP000618445">
    <property type="component" value="Unassembled WGS sequence"/>
</dbReference>
<name>A0ABR8C8A6_9CYAN</name>
<proteinExistence type="predicted"/>
<evidence type="ECO:0000313" key="2">
    <source>
        <dbReference type="EMBL" id="MBD2317028.1"/>
    </source>
</evidence>